<dbReference type="PATRIC" id="fig|1028800.3.peg.1910"/>
<feature type="transmembrane region" description="Helical" evidence="7">
    <location>
        <begin position="332"/>
        <end position="352"/>
    </location>
</feature>
<evidence type="ECO:0000256" key="3">
    <source>
        <dbReference type="ARBA" id="ARBA00022670"/>
    </source>
</evidence>
<dbReference type="GeneID" id="24257242"/>
<feature type="transmembrane region" description="Helical" evidence="7">
    <location>
        <begin position="198"/>
        <end position="222"/>
    </location>
</feature>
<evidence type="ECO:0000256" key="6">
    <source>
        <dbReference type="ARBA" id="ARBA00023049"/>
    </source>
</evidence>
<name>A0A068SQB6_NEOGA</name>
<evidence type="ECO:0000256" key="5">
    <source>
        <dbReference type="ARBA" id="ARBA00022833"/>
    </source>
</evidence>
<keyword evidence="6" id="KW-0482">Metalloprotease</keyword>
<feature type="transmembrane region" description="Helical" evidence="7">
    <location>
        <begin position="302"/>
        <end position="320"/>
    </location>
</feature>
<keyword evidence="7" id="KW-1133">Transmembrane helix</keyword>
<evidence type="ECO:0000313" key="8">
    <source>
        <dbReference type="EMBL" id="CDN48064.1"/>
    </source>
</evidence>
<dbReference type="eggNOG" id="COG1994">
    <property type="taxonomic scope" value="Bacteria"/>
</dbReference>
<dbReference type="KEGG" id="ngg:RG540_CH18950"/>
<sequence length="422" mass="46492">MTPIVSAVLLLTINLGLLWLLMAAPVGRRTITLHRTLEIAPERLWRAFHPGGEEASWNPSILSSGMERNRGGIEIAYSHPDRHGAPIRRVFKVEETVDSAQLSYESRARVVDDTALDISFWRNFEEYRAVSAAPGGSTITLAQTDNYRGLAVYLFRYFMIRRELSSLTSWLKNGRPKTGGMIEHPLTQIVLALLSTLLLWPFFGLTAAGLTISTILTVVIVLHELGHMAAYRAFGHERVRMIFVPLLGGIAIGGRPYNSRFEVATCALMGAGMSAFLVPVMISVHDLSATHLFSSSLRQPALVFLLILGAFNLLNLLPMYRFDGGRVLRQIFPTRSLLVAGSFGITLLMLWVGYRIGLSSTALIAALAVFTLMSLIGFSSVKPRETLEQMHPGERLMAGLGLYAAVAIHSYGLVYACDRLFG</sequence>
<keyword evidence="3" id="KW-0645">Protease</keyword>
<organism evidence="8 9">
    <name type="scientific">Neorhizobium galegae bv. orientalis str. HAMBI 540</name>
    <dbReference type="NCBI Taxonomy" id="1028800"/>
    <lineage>
        <taxon>Bacteria</taxon>
        <taxon>Pseudomonadati</taxon>
        <taxon>Pseudomonadota</taxon>
        <taxon>Alphaproteobacteria</taxon>
        <taxon>Hyphomicrobiales</taxon>
        <taxon>Rhizobiaceae</taxon>
        <taxon>Rhizobium/Agrobacterium group</taxon>
        <taxon>Neorhizobium</taxon>
    </lineage>
</organism>
<gene>
    <name evidence="8" type="ORF">RG540_CH18950</name>
</gene>
<protein>
    <submittedName>
        <fullName evidence="8">Mll1338 protein</fullName>
    </submittedName>
</protein>
<dbReference type="PANTHER" id="PTHR39188">
    <property type="entry name" value="MEMBRANE-ASSOCIATED ZINC METALLOPROTEASE M50B"/>
    <property type="match status" value="1"/>
</dbReference>
<comment type="cofactor">
    <cofactor evidence="1">
        <name>Zn(2+)</name>
        <dbReference type="ChEBI" id="CHEBI:29105"/>
    </cofactor>
</comment>
<keyword evidence="7" id="KW-0812">Transmembrane</keyword>
<keyword evidence="9" id="KW-1185">Reference proteome</keyword>
<dbReference type="OrthoDB" id="7866850at2"/>
<accession>A0A068SQB6</accession>
<dbReference type="RefSeq" id="WP_038587041.1">
    <property type="nucleotide sequence ID" value="NZ_HG938353.1"/>
</dbReference>
<dbReference type="Proteomes" id="UP000028181">
    <property type="component" value="Chromosome I"/>
</dbReference>
<feature type="transmembrane region" description="Helical" evidence="7">
    <location>
        <begin position="263"/>
        <end position="282"/>
    </location>
</feature>
<reference evidence="9" key="1">
    <citation type="journal article" date="2014" name="BMC Genomics">
        <title>Genome sequencing of two Neorhizobium galegae strains reveals a noeT gene responsible for the unusual acetylation of the nodulation factors.</title>
        <authorList>
            <person name="Osterman J."/>
            <person name="Marsh J."/>
            <person name="Laine P.K."/>
            <person name="Zeng Z."/>
            <person name="Alatalo E."/>
            <person name="Sullivan J.T."/>
            <person name="Young J.P."/>
            <person name="Thomas-Oates J."/>
            <person name="Paulin L."/>
            <person name="Lindstrom K."/>
        </authorList>
    </citation>
    <scope>NUCLEOTIDE SEQUENCE [LARGE SCALE GENOMIC DNA]</scope>
    <source>
        <strain evidence="9">HAMBI 540</strain>
    </source>
</reference>
<keyword evidence="7" id="KW-0472">Membrane</keyword>
<feature type="transmembrane region" description="Helical" evidence="7">
    <location>
        <begin position="358"/>
        <end position="376"/>
    </location>
</feature>
<proteinExistence type="inferred from homology"/>
<dbReference type="GO" id="GO:0006508">
    <property type="term" value="P:proteolysis"/>
    <property type="evidence" value="ECO:0007669"/>
    <property type="project" value="UniProtKB-KW"/>
</dbReference>
<evidence type="ECO:0000256" key="1">
    <source>
        <dbReference type="ARBA" id="ARBA00001947"/>
    </source>
</evidence>
<dbReference type="PANTHER" id="PTHR39188:SF3">
    <property type="entry name" value="STAGE IV SPORULATION PROTEIN FB"/>
    <property type="match status" value="1"/>
</dbReference>
<evidence type="ECO:0000313" key="9">
    <source>
        <dbReference type="Proteomes" id="UP000028181"/>
    </source>
</evidence>
<evidence type="ECO:0000256" key="4">
    <source>
        <dbReference type="ARBA" id="ARBA00022801"/>
    </source>
</evidence>
<dbReference type="EMBL" id="HG938353">
    <property type="protein sequence ID" value="CDN48064.1"/>
    <property type="molecule type" value="Genomic_DNA"/>
</dbReference>
<feature type="transmembrane region" description="Helical" evidence="7">
    <location>
        <begin position="396"/>
        <end position="416"/>
    </location>
</feature>
<evidence type="ECO:0000256" key="2">
    <source>
        <dbReference type="ARBA" id="ARBA00007931"/>
    </source>
</evidence>
<dbReference type="HOGENOM" id="CLU_650245_0_0_5"/>
<keyword evidence="5" id="KW-0862">Zinc</keyword>
<dbReference type="GO" id="GO:0008237">
    <property type="term" value="F:metallopeptidase activity"/>
    <property type="evidence" value="ECO:0007669"/>
    <property type="project" value="UniProtKB-KW"/>
</dbReference>
<evidence type="ECO:0000256" key="7">
    <source>
        <dbReference type="SAM" id="Phobius"/>
    </source>
</evidence>
<keyword evidence="4" id="KW-0378">Hydrolase</keyword>
<dbReference type="AlphaFoldDB" id="A0A068SQB6"/>
<comment type="similarity">
    <text evidence="2">Belongs to the peptidase M50B family.</text>
</comment>